<name>A0A078MHI1_9BACL</name>
<reference evidence="1" key="1">
    <citation type="submission" date="2014-07" db="EMBL/GenBank/DDBJ databases">
        <authorList>
            <person name="Urmite Genomes Urmite Genomes"/>
        </authorList>
    </citation>
    <scope>NUCLEOTIDE SEQUENCE</scope>
    <source>
        <strain evidence="1">13S34_air</strain>
    </source>
</reference>
<proteinExistence type="predicted"/>
<evidence type="ECO:0000313" key="1">
    <source>
        <dbReference type="EMBL" id="CEA05739.1"/>
    </source>
</evidence>
<organism evidence="1">
    <name type="scientific">Metalysinibacillus saudimassiliensis</name>
    <dbReference type="NCBI Taxonomy" id="1461583"/>
    <lineage>
        <taxon>Bacteria</taxon>
        <taxon>Bacillati</taxon>
        <taxon>Bacillota</taxon>
        <taxon>Bacilli</taxon>
        <taxon>Bacillales</taxon>
        <taxon>Caryophanaceae</taxon>
        <taxon>Metalysinibacillus</taxon>
    </lineage>
</organism>
<gene>
    <name evidence="1" type="ORF">BN1050_02627</name>
</gene>
<dbReference type="PATRIC" id="fig|1461583.4.peg.2520"/>
<protein>
    <submittedName>
        <fullName evidence="1">Uncharacterized protein</fullName>
    </submittedName>
</protein>
<sequence>MECELNMDTIMDGFQGIEAAFKSIETAKSNLIIVYDWIFGPVMMSKMRAMAILSSELGVSMQECEKAIELLAGAGDAELSSEQKRAVYTRDKRMKERMAYLQSFDQRKKSQMLKRKIRYQKKLP</sequence>
<dbReference type="AlphaFoldDB" id="A0A078MHI1"/>
<accession>A0A078MHI1</accession>
<dbReference type="EMBL" id="LN483079">
    <property type="protein sequence ID" value="CEA05739.1"/>
    <property type="molecule type" value="Genomic_DNA"/>
</dbReference>
<dbReference type="HOGENOM" id="CLU_2001100_0_0_9"/>